<proteinExistence type="predicted"/>
<feature type="signal peptide" evidence="1">
    <location>
        <begin position="1"/>
        <end position="20"/>
    </location>
</feature>
<keyword evidence="3" id="KW-1185">Reference proteome</keyword>
<evidence type="ECO:0008006" key="4">
    <source>
        <dbReference type="Google" id="ProtNLM"/>
    </source>
</evidence>
<feature type="chain" id="PRO_5046988648" description="Outer membrane protein beta-barrel domain-containing protein" evidence="1">
    <location>
        <begin position="21"/>
        <end position="222"/>
    </location>
</feature>
<keyword evidence="1" id="KW-0732">Signal</keyword>
<evidence type="ECO:0000313" key="3">
    <source>
        <dbReference type="Proteomes" id="UP001595615"/>
    </source>
</evidence>
<sequence>MLRKLFCAAGLALIAAPAAAETPEITTGITAGTLGVGPEVGVRLGPKVGVRANAMVGGTGIVDIDAQSDDIPFDGAVRSRSVGAMLDFYPANNGFRVSAGFRINGNKATLRATPTTNTTIGPRSVTPMQVGTLRASYRVRDWAPTLTVGYSGEIAPKLSLGVEAGAVYHGAPKITSLTSSGGSLSGDAGFAADLETERMLIQNDISDYKFYPVAQVSLAYRF</sequence>
<accession>A0ABV7X923</accession>
<evidence type="ECO:0000256" key="1">
    <source>
        <dbReference type="SAM" id="SignalP"/>
    </source>
</evidence>
<name>A0ABV7X923_9SPHN</name>
<gene>
    <name evidence="2" type="ORF">ACFOMD_08690</name>
</gene>
<evidence type="ECO:0000313" key="2">
    <source>
        <dbReference type="EMBL" id="MFC3712645.1"/>
    </source>
</evidence>
<dbReference type="Proteomes" id="UP001595615">
    <property type="component" value="Unassembled WGS sequence"/>
</dbReference>
<dbReference type="RefSeq" id="WP_380859922.1">
    <property type="nucleotide sequence ID" value="NZ_JBHRXV010000006.1"/>
</dbReference>
<organism evidence="2 3">
    <name type="scientific">Sphingoaurantiacus capsulatus</name>
    <dbReference type="NCBI Taxonomy" id="1771310"/>
    <lineage>
        <taxon>Bacteria</taxon>
        <taxon>Pseudomonadati</taxon>
        <taxon>Pseudomonadota</taxon>
        <taxon>Alphaproteobacteria</taxon>
        <taxon>Sphingomonadales</taxon>
        <taxon>Sphingosinicellaceae</taxon>
        <taxon>Sphingoaurantiacus</taxon>
    </lineage>
</organism>
<comment type="caution">
    <text evidence="2">The sequence shown here is derived from an EMBL/GenBank/DDBJ whole genome shotgun (WGS) entry which is preliminary data.</text>
</comment>
<dbReference type="Gene3D" id="2.40.160.170">
    <property type="match status" value="1"/>
</dbReference>
<reference evidence="3" key="1">
    <citation type="journal article" date="2019" name="Int. J. Syst. Evol. Microbiol.">
        <title>The Global Catalogue of Microorganisms (GCM) 10K type strain sequencing project: providing services to taxonomists for standard genome sequencing and annotation.</title>
        <authorList>
            <consortium name="The Broad Institute Genomics Platform"/>
            <consortium name="The Broad Institute Genome Sequencing Center for Infectious Disease"/>
            <person name="Wu L."/>
            <person name="Ma J."/>
        </authorList>
    </citation>
    <scope>NUCLEOTIDE SEQUENCE [LARGE SCALE GENOMIC DNA]</scope>
    <source>
        <strain evidence="3">KCTC 42644</strain>
    </source>
</reference>
<protein>
    <recommendedName>
        <fullName evidence="4">Outer membrane protein beta-barrel domain-containing protein</fullName>
    </recommendedName>
</protein>
<dbReference type="EMBL" id="JBHRXV010000006">
    <property type="protein sequence ID" value="MFC3712645.1"/>
    <property type="molecule type" value="Genomic_DNA"/>
</dbReference>